<organism evidence="1">
    <name type="scientific">Anopheles funestus</name>
    <name type="common">African malaria mosquito</name>
    <dbReference type="NCBI Taxonomy" id="62324"/>
    <lineage>
        <taxon>Eukaryota</taxon>
        <taxon>Metazoa</taxon>
        <taxon>Ecdysozoa</taxon>
        <taxon>Arthropoda</taxon>
        <taxon>Hexapoda</taxon>
        <taxon>Insecta</taxon>
        <taxon>Pterygota</taxon>
        <taxon>Neoptera</taxon>
        <taxon>Endopterygota</taxon>
        <taxon>Diptera</taxon>
        <taxon>Nematocera</taxon>
        <taxon>Culicoidea</taxon>
        <taxon>Culicidae</taxon>
        <taxon>Anophelinae</taxon>
        <taxon>Anopheles</taxon>
    </lineage>
</organism>
<sequence>MNIPSFATGGVSSSAFNGVNYAADSDLRCQGAYNHRDPAACRNPAIKSSTMLSAPPEDPMVGKMEFLSRPIIPSACRSVMSRCVGGAGTTTVCTVLYGKGRSLAVPYQVRYRFLSMGAKFIALPWGGPPIVSARFPV</sequence>
<accession>A0A182RAI1</accession>
<dbReference type="EnsemblMetazoa" id="AFUN003195-RA">
    <property type="protein sequence ID" value="AFUN003195-PA"/>
    <property type="gene ID" value="AFUN003195"/>
</dbReference>
<reference evidence="1" key="1">
    <citation type="submission" date="2020-05" db="UniProtKB">
        <authorList>
            <consortium name="EnsemblMetazoa"/>
        </authorList>
    </citation>
    <scope>IDENTIFICATION</scope>
    <source>
        <strain evidence="1">FUMOZ</strain>
    </source>
</reference>
<evidence type="ECO:0000313" key="1">
    <source>
        <dbReference type="EnsemblMetazoa" id="AFUN003195-PA"/>
    </source>
</evidence>
<dbReference type="AlphaFoldDB" id="A0A182RAI1"/>
<proteinExistence type="predicted"/>
<name>A0A182RAI1_ANOFN</name>
<protein>
    <submittedName>
        <fullName evidence="1">Uncharacterized protein</fullName>
    </submittedName>
</protein>
<dbReference type="VEuPathDB" id="VectorBase:AFUN003195"/>